<evidence type="ECO:0000313" key="3">
    <source>
        <dbReference type="Proteomes" id="UP001595453"/>
    </source>
</evidence>
<dbReference type="InterPro" id="IPR029787">
    <property type="entry name" value="Nucleotide_cyclase"/>
</dbReference>
<proteinExistence type="predicted"/>
<dbReference type="RefSeq" id="WP_377127268.1">
    <property type="nucleotide sequence ID" value="NZ_JBHRSD010000036.1"/>
</dbReference>
<dbReference type="Gene3D" id="3.30.70.270">
    <property type="match status" value="1"/>
</dbReference>
<dbReference type="InterPro" id="IPR043128">
    <property type="entry name" value="Rev_trsase/Diguanyl_cyclase"/>
</dbReference>
<dbReference type="PANTHER" id="PTHR33121:SF70">
    <property type="entry name" value="SIGNALING PROTEIN YKOW"/>
    <property type="match status" value="1"/>
</dbReference>
<dbReference type="NCBIfam" id="TIGR00254">
    <property type="entry name" value="GGDEF"/>
    <property type="match status" value="1"/>
</dbReference>
<organism evidence="2 3">
    <name type="scientific">Pseudoalteromonas fenneropenaei</name>
    <dbReference type="NCBI Taxonomy" id="1737459"/>
    <lineage>
        <taxon>Bacteria</taxon>
        <taxon>Pseudomonadati</taxon>
        <taxon>Pseudomonadota</taxon>
        <taxon>Gammaproteobacteria</taxon>
        <taxon>Alteromonadales</taxon>
        <taxon>Pseudoalteromonadaceae</taxon>
        <taxon>Pseudoalteromonas</taxon>
    </lineage>
</organism>
<accession>A0ABV7CNR5</accession>
<dbReference type="PANTHER" id="PTHR33121">
    <property type="entry name" value="CYCLIC DI-GMP PHOSPHODIESTERASE PDEF"/>
    <property type="match status" value="1"/>
</dbReference>
<sequence>MMFHDPMAVAQDKMTQVCLFLEHHHLPPTPLNYQVAYTYVSKTITALNQAIDRAALQNDTIDSIIIEHLYFEHLHPSHSQETAMLKQVDTVIASLSSQAQHSERSVSQFAAQLSVCVHQLDEHNVAKTKRALAELNKHTQALLLQHRQFKQELAKARQLQQKNLQQLNELRRQHMLDPQSGLYKRHYLNQQTQLWLGQDKQLCAIAIQVDNLDEFCQDYGDVVGEVVLNKVAKQIHKYVKDSGLPGRTSKNQFTVLLADIEPETANIIAEKVRNGVEKLKFISSKNNLNLPPVKITLGIAKHQAEQDFNALARHAACAAHKAQALGQACYISGSTAL</sequence>
<comment type="caution">
    <text evidence="2">The sequence shown here is derived from an EMBL/GenBank/DDBJ whole genome shotgun (WGS) entry which is preliminary data.</text>
</comment>
<dbReference type="SUPFAM" id="SSF55073">
    <property type="entry name" value="Nucleotide cyclase"/>
    <property type="match status" value="1"/>
</dbReference>
<name>A0ABV7CNR5_9GAMM</name>
<dbReference type="SMART" id="SM00267">
    <property type="entry name" value="GGDEF"/>
    <property type="match status" value="1"/>
</dbReference>
<dbReference type="Pfam" id="PF00990">
    <property type="entry name" value="GGDEF"/>
    <property type="match status" value="1"/>
</dbReference>
<dbReference type="InterPro" id="IPR000160">
    <property type="entry name" value="GGDEF_dom"/>
</dbReference>
<dbReference type="EMBL" id="JBHRSD010000036">
    <property type="protein sequence ID" value="MFC3034277.1"/>
    <property type="molecule type" value="Genomic_DNA"/>
</dbReference>
<reference evidence="3" key="1">
    <citation type="journal article" date="2019" name="Int. J. Syst. Evol. Microbiol.">
        <title>The Global Catalogue of Microorganisms (GCM) 10K type strain sequencing project: providing services to taxonomists for standard genome sequencing and annotation.</title>
        <authorList>
            <consortium name="The Broad Institute Genomics Platform"/>
            <consortium name="The Broad Institute Genome Sequencing Center for Infectious Disease"/>
            <person name="Wu L."/>
            <person name="Ma J."/>
        </authorList>
    </citation>
    <scope>NUCLEOTIDE SEQUENCE [LARGE SCALE GENOMIC DNA]</scope>
    <source>
        <strain evidence="3">KCTC 42730</strain>
    </source>
</reference>
<dbReference type="Proteomes" id="UP001595453">
    <property type="component" value="Unassembled WGS sequence"/>
</dbReference>
<dbReference type="InterPro" id="IPR050706">
    <property type="entry name" value="Cyclic-di-GMP_PDE-like"/>
</dbReference>
<dbReference type="PROSITE" id="PS50887">
    <property type="entry name" value="GGDEF"/>
    <property type="match status" value="1"/>
</dbReference>
<evidence type="ECO:0000313" key="2">
    <source>
        <dbReference type="EMBL" id="MFC3034277.1"/>
    </source>
</evidence>
<evidence type="ECO:0000259" key="1">
    <source>
        <dbReference type="PROSITE" id="PS50887"/>
    </source>
</evidence>
<protein>
    <submittedName>
        <fullName evidence="2">GGDEF domain-containing protein</fullName>
    </submittedName>
</protein>
<keyword evidence="3" id="KW-1185">Reference proteome</keyword>
<feature type="domain" description="GGDEF" evidence="1">
    <location>
        <begin position="200"/>
        <end position="335"/>
    </location>
</feature>
<gene>
    <name evidence="2" type="ORF">ACFOEE_17365</name>
</gene>